<feature type="region of interest" description="Disordered" evidence="1">
    <location>
        <begin position="1"/>
        <end position="38"/>
    </location>
</feature>
<feature type="compositionally biased region" description="Basic and acidic residues" evidence="1">
    <location>
        <begin position="1"/>
        <end position="31"/>
    </location>
</feature>
<evidence type="ECO:0000313" key="3">
    <source>
        <dbReference type="EMBL" id="PKT71911.1"/>
    </source>
</evidence>
<evidence type="ECO:0008006" key="5">
    <source>
        <dbReference type="Google" id="ProtNLM"/>
    </source>
</evidence>
<feature type="region of interest" description="Disordered" evidence="1">
    <location>
        <begin position="134"/>
        <end position="163"/>
    </location>
</feature>
<dbReference type="Proteomes" id="UP000236178">
    <property type="component" value="Unassembled WGS sequence"/>
</dbReference>
<organism evidence="3 4">
    <name type="scientific">Streptomyces populi</name>
    <dbReference type="NCBI Taxonomy" id="2058924"/>
    <lineage>
        <taxon>Bacteria</taxon>
        <taxon>Bacillati</taxon>
        <taxon>Actinomycetota</taxon>
        <taxon>Actinomycetes</taxon>
        <taxon>Kitasatosporales</taxon>
        <taxon>Streptomycetaceae</taxon>
        <taxon>Streptomyces</taxon>
    </lineage>
</organism>
<gene>
    <name evidence="3" type="ORF">CW362_16810</name>
</gene>
<name>A0A2I0SPP9_9ACTN</name>
<dbReference type="InterPro" id="IPR047789">
    <property type="entry name" value="CU044_5270-like"/>
</dbReference>
<keyword evidence="2" id="KW-0472">Membrane</keyword>
<dbReference type="NCBIfam" id="NF038083">
    <property type="entry name" value="CU044_5270_fam"/>
    <property type="match status" value="1"/>
</dbReference>
<keyword evidence="2" id="KW-0812">Transmembrane</keyword>
<dbReference type="RefSeq" id="WP_103550285.1">
    <property type="nucleotide sequence ID" value="NZ_KZ626867.1"/>
</dbReference>
<keyword evidence="4" id="KW-1185">Reference proteome</keyword>
<reference evidence="3 4" key="1">
    <citation type="submission" date="2017-12" db="EMBL/GenBank/DDBJ databases">
        <title>Streptomyces populusis sp. nov., a novel endophytic actinobacterium isolated from stems of Populus adenopoda Maxim.</title>
        <authorList>
            <person name="Wang Z."/>
        </authorList>
    </citation>
    <scope>NUCLEOTIDE SEQUENCE [LARGE SCALE GENOMIC DNA]</scope>
    <source>
        <strain evidence="3 4">A249</strain>
    </source>
</reference>
<dbReference type="EMBL" id="PJOS01000028">
    <property type="protein sequence ID" value="PKT71911.1"/>
    <property type="molecule type" value="Genomic_DNA"/>
</dbReference>
<feature type="compositionally biased region" description="Basic and acidic residues" evidence="1">
    <location>
        <begin position="135"/>
        <end position="163"/>
    </location>
</feature>
<protein>
    <recommendedName>
        <fullName evidence="5">CU044_5270 family protein</fullName>
    </recommendedName>
</protein>
<keyword evidence="2" id="KW-1133">Transmembrane helix</keyword>
<sequence length="326" mass="35988">MNVDEMKDVREFRAGAPKPDRARLAEGRDRLSSATVRDRGRRRLRADWRLAAVGAAAALTAVAVLASGLGGGGHSDVEPTVPAGTRTVQGSVKEVLERAATTVERADPPPTPHAGQWIYEKKLAASPGIWPKNAARPEPEPEPQEHWERYADPRFENGKEGDDRSMRERLRFLDELPDDPAAVLKKVRAYYPSGKGDPEPEGEHDMRALSVLFESQPVPPQALAKLYRALAAVPGVEVTDHLVRDLAGRDALAFGHDEKGQKVRREILIDPHTYQYLGDRWLVVKDYKDTFPGAGDTPDRPWKAGDIMFQNALLATGIVDHKGDRP</sequence>
<dbReference type="OrthoDB" id="4158435at2"/>
<proteinExistence type="predicted"/>
<feature type="transmembrane region" description="Helical" evidence="2">
    <location>
        <begin position="48"/>
        <end position="69"/>
    </location>
</feature>
<evidence type="ECO:0000256" key="1">
    <source>
        <dbReference type="SAM" id="MobiDB-lite"/>
    </source>
</evidence>
<accession>A0A2I0SPP9</accession>
<comment type="caution">
    <text evidence="3">The sequence shown here is derived from an EMBL/GenBank/DDBJ whole genome shotgun (WGS) entry which is preliminary data.</text>
</comment>
<evidence type="ECO:0000313" key="4">
    <source>
        <dbReference type="Proteomes" id="UP000236178"/>
    </source>
</evidence>
<evidence type="ECO:0000256" key="2">
    <source>
        <dbReference type="SAM" id="Phobius"/>
    </source>
</evidence>
<dbReference type="AlphaFoldDB" id="A0A2I0SPP9"/>